<protein>
    <submittedName>
        <fullName evidence="1">IS605 OrfB family transposase</fullName>
    </submittedName>
</protein>
<dbReference type="EMBL" id="SNZV01000002">
    <property type="protein sequence ID" value="TDS15772.1"/>
    <property type="molecule type" value="Genomic_DNA"/>
</dbReference>
<accession>A0A4R7D5Y2</accession>
<dbReference type="Proteomes" id="UP000294752">
    <property type="component" value="Unassembled WGS sequence"/>
</dbReference>
<reference evidence="1 2" key="1">
    <citation type="submission" date="2019-03" db="EMBL/GenBank/DDBJ databases">
        <title>Genomic Encyclopedia of Type Strains, Phase III (KMG-III): the genomes of soil and plant-associated and newly described type strains.</title>
        <authorList>
            <person name="Whitman W."/>
        </authorList>
    </citation>
    <scope>NUCLEOTIDE SEQUENCE [LARGE SCALE GENOMIC DNA]</scope>
    <source>
        <strain evidence="1 2">CGMCC 1.12801</strain>
    </source>
</reference>
<gene>
    <name evidence="1" type="ORF">B0I21_10288</name>
</gene>
<proteinExistence type="predicted"/>
<dbReference type="AlphaFoldDB" id="A0A4R7D5Y2"/>
<evidence type="ECO:0000313" key="2">
    <source>
        <dbReference type="Proteomes" id="UP000294752"/>
    </source>
</evidence>
<organism evidence="1 2">
    <name type="scientific">Sphingobacterium paludis</name>
    <dbReference type="NCBI Taxonomy" id="1476465"/>
    <lineage>
        <taxon>Bacteria</taxon>
        <taxon>Pseudomonadati</taxon>
        <taxon>Bacteroidota</taxon>
        <taxon>Sphingobacteriia</taxon>
        <taxon>Sphingobacteriales</taxon>
        <taxon>Sphingobacteriaceae</taxon>
        <taxon>Sphingobacterium</taxon>
    </lineage>
</organism>
<evidence type="ECO:0000313" key="1">
    <source>
        <dbReference type="EMBL" id="TDS15772.1"/>
    </source>
</evidence>
<comment type="caution">
    <text evidence="1">The sequence shown here is derived from an EMBL/GenBank/DDBJ whole genome shotgun (WGS) entry which is preliminary data.</text>
</comment>
<name>A0A4R7D5Y2_9SPHI</name>
<keyword evidence="2" id="KW-1185">Reference proteome</keyword>
<sequence>MGWSLTRTWEVFRITLSASNQGINMEKQTHIVVRKIQLLIDCANREQRRAYYGTLFEWQSLVFRGSNLVLTHQYIQERIPDFIYLQDEIRVKLANRENDEQGIFTTSRLNSTYQLLSHYFKGKVPAKILTSLNVSTVKCFNRHRLAYWKGERSLATARRDVPIPFSGLDMKFTREGNSKEFKCVLFKIPFRTYLGKDPGSKRKLLEKAMAGQIKVCGSLLQIRKGKIYILLSLELPKVQLGLQPYVIAEASLTLEYPISVKIDNKHYQIGTKEEFLYRRLAIQSARNRLQKAASFAKGGHGRKRKTICIAHFEDKEKRYVESRLHSYSRKLIDICMEAGAGTLLLVNQATREEFAKEDRFVLRNWSYYGLIQKIKYKADRVGIEVIVE</sequence>